<evidence type="ECO:0000313" key="1">
    <source>
        <dbReference type="EMBL" id="NKQ56120.1"/>
    </source>
</evidence>
<name>A0ABX1JBY8_9PSEU</name>
<dbReference type="RefSeq" id="WP_168519162.1">
    <property type="nucleotide sequence ID" value="NZ_JAAXLS010000020.1"/>
</dbReference>
<evidence type="ECO:0000313" key="2">
    <source>
        <dbReference type="Proteomes" id="UP000715441"/>
    </source>
</evidence>
<protein>
    <recommendedName>
        <fullName evidence="3">DUF4286 family protein</fullName>
    </recommendedName>
</protein>
<dbReference type="Proteomes" id="UP000715441">
    <property type="component" value="Unassembled WGS sequence"/>
</dbReference>
<comment type="caution">
    <text evidence="1">The sequence shown here is derived from an EMBL/GenBank/DDBJ whole genome shotgun (WGS) entry which is preliminary data.</text>
</comment>
<sequence>MGTQPPAPFVYVVWCEFAPGEDLPDWHRWYDEVHIPGMLSVPGISAVHRCQLLGRENQFLAIYDIESPAVFDHPRYAEVRGWGPWQGHIVSWSREVLSRTGAIGEATGRQAT</sequence>
<organism evidence="1 2">
    <name type="scientific">Amycolatopsis acididurans</name>
    <dbReference type="NCBI Taxonomy" id="2724524"/>
    <lineage>
        <taxon>Bacteria</taxon>
        <taxon>Bacillati</taxon>
        <taxon>Actinomycetota</taxon>
        <taxon>Actinomycetes</taxon>
        <taxon>Pseudonocardiales</taxon>
        <taxon>Pseudonocardiaceae</taxon>
        <taxon>Amycolatopsis</taxon>
    </lineage>
</organism>
<proteinExistence type="predicted"/>
<dbReference type="EMBL" id="JAAXLS010000020">
    <property type="protein sequence ID" value="NKQ56120.1"/>
    <property type="molecule type" value="Genomic_DNA"/>
</dbReference>
<gene>
    <name evidence="1" type="ORF">HFP15_24895</name>
</gene>
<accession>A0ABX1JBY8</accession>
<keyword evidence="2" id="KW-1185">Reference proteome</keyword>
<evidence type="ECO:0008006" key="3">
    <source>
        <dbReference type="Google" id="ProtNLM"/>
    </source>
</evidence>
<reference evidence="1 2" key="1">
    <citation type="submission" date="2020-04" db="EMBL/GenBank/DDBJ databases">
        <title>Novel species.</title>
        <authorList>
            <person name="Teo W.F.A."/>
            <person name="Lipun K."/>
            <person name="Srisuk N."/>
            <person name="Duangmal K."/>
        </authorList>
    </citation>
    <scope>NUCLEOTIDE SEQUENCE [LARGE SCALE GENOMIC DNA]</scope>
    <source>
        <strain evidence="1 2">K13G38</strain>
    </source>
</reference>